<dbReference type="Pfam" id="PF00134">
    <property type="entry name" value="Cyclin_N"/>
    <property type="match status" value="1"/>
</dbReference>
<dbReference type="AlphaFoldDB" id="A0ABD3V4R4"/>
<accession>A0ABD3V4R4</accession>
<feature type="domain" description="Cyclin-like" evidence="10">
    <location>
        <begin position="147"/>
        <end position="235"/>
    </location>
</feature>
<evidence type="ECO:0000256" key="6">
    <source>
        <dbReference type="ARBA" id="ARBA00023163"/>
    </source>
</evidence>
<keyword evidence="4" id="KW-0805">Transcription regulation</keyword>
<dbReference type="InterPro" id="IPR013763">
    <property type="entry name" value="Cyclin-like_dom"/>
</dbReference>
<dbReference type="InterPro" id="IPR043198">
    <property type="entry name" value="Cyclin/Ssn8"/>
</dbReference>
<feature type="compositionally biased region" description="Basic and acidic residues" evidence="9">
    <location>
        <begin position="356"/>
        <end position="367"/>
    </location>
</feature>
<keyword evidence="6" id="KW-0804">Transcription</keyword>
<evidence type="ECO:0000256" key="3">
    <source>
        <dbReference type="ARBA" id="ARBA00022553"/>
    </source>
</evidence>
<evidence type="ECO:0000256" key="5">
    <source>
        <dbReference type="ARBA" id="ARBA00023127"/>
    </source>
</evidence>
<evidence type="ECO:0000256" key="2">
    <source>
        <dbReference type="ARBA" id="ARBA00008638"/>
    </source>
</evidence>
<gene>
    <name evidence="11" type="ORF">ACJMK2_011198</name>
</gene>
<dbReference type="GO" id="GO:0005634">
    <property type="term" value="C:nucleus"/>
    <property type="evidence" value="ECO:0007669"/>
    <property type="project" value="UniProtKB-SubCell"/>
</dbReference>
<comment type="caution">
    <text evidence="11">The sequence shown here is derived from an EMBL/GenBank/DDBJ whole genome shotgun (WGS) entry which is preliminary data.</text>
</comment>
<evidence type="ECO:0000256" key="9">
    <source>
        <dbReference type="SAM" id="MobiDB-lite"/>
    </source>
</evidence>
<dbReference type="PANTHER" id="PTHR10026">
    <property type="entry name" value="CYCLIN"/>
    <property type="match status" value="1"/>
</dbReference>
<keyword evidence="12" id="KW-1185">Reference proteome</keyword>
<dbReference type="InterPro" id="IPR036915">
    <property type="entry name" value="Cyclin-like_sf"/>
</dbReference>
<evidence type="ECO:0000256" key="8">
    <source>
        <dbReference type="RuleBase" id="RU000383"/>
    </source>
</evidence>
<protein>
    <recommendedName>
        <fullName evidence="10">Cyclin-like domain-containing protein</fullName>
    </recommendedName>
</protein>
<dbReference type="EMBL" id="JBJQND010000013">
    <property type="protein sequence ID" value="KAL3856440.1"/>
    <property type="molecule type" value="Genomic_DNA"/>
</dbReference>
<evidence type="ECO:0000313" key="11">
    <source>
        <dbReference type="EMBL" id="KAL3856440.1"/>
    </source>
</evidence>
<evidence type="ECO:0000256" key="4">
    <source>
        <dbReference type="ARBA" id="ARBA00023015"/>
    </source>
</evidence>
<dbReference type="FunFam" id="1.10.472.10:FF:000004">
    <property type="entry name" value="Cyclin T2"/>
    <property type="match status" value="1"/>
</dbReference>
<dbReference type="Proteomes" id="UP001634394">
    <property type="component" value="Unassembled WGS sequence"/>
</dbReference>
<evidence type="ECO:0000259" key="10">
    <source>
        <dbReference type="SMART" id="SM00385"/>
    </source>
</evidence>
<feature type="domain" description="Cyclin-like" evidence="10">
    <location>
        <begin position="37"/>
        <end position="134"/>
    </location>
</feature>
<dbReference type="SMART" id="SM00385">
    <property type="entry name" value="CYCLIN"/>
    <property type="match status" value="2"/>
</dbReference>
<dbReference type="Gene3D" id="1.10.472.10">
    <property type="entry name" value="Cyclin-like"/>
    <property type="match status" value="2"/>
</dbReference>
<organism evidence="11 12">
    <name type="scientific">Sinanodonta woodiana</name>
    <name type="common">Chinese pond mussel</name>
    <name type="synonym">Anodonta woodiana</name>
    <dbReference type="NCBI Taxonomy" id="1069815"/>
    <lineage>
        <taxon>Eukaryota</taxon>
        <taxon>Metazoa</taxon>
        <taxon>Spiralia</taxon>
        <taxon>Lophotrochozoa</taxon>
        <taxon>Mollusca</taxon>
        <taxon>Bivalvia</taxon>
        <taxon>Autobranchia</taxon>
        <taxon>Heteroconchia</taxon>
        <taxon>Palaeoheterodonta</taxon>
        <taxon>Unionida</taxon>
        <taxon>Unionoidea</taxon>
        <taxon>Unionidae</taxon>
        <taxon>Unioninae</taxon>
        <taxon>Sinanodonta</taxon>
    </lineage>
</organism>
<name>A0ABD3V4R4_SINWO</name>
<sequence length="393" mass="45205">MAGNRWIFPKAQLLNTPSKQDGIDTNTELTYRQLTASLIQDIGQTLAVTQQCINTAIVYMHRFYMVQSFRRFPQQQMATASIFLAAKVEEQARKLKHVIQAANGCLHHEPMDVKSDAYLEQAHILVINEDILLQTLGFDVRVDHISTVIDQTCQLIQASKDLAHTSYFLATSCLHLTTFCLQYKPSTVACICILLACQWSNWDIPKSSEGKEWYYYVDKSITFEMLEECIQEFLNIFDKCPSKLKKEIMGQKVRGKMHTVNHKELYSEAPPKKRQCLEITPHASTMTSSRFLGKSDRNIGTHIPSGHKEWLDAQPQQNNSTFSPLSGIVNKEQEQHTNPRESILYNSKSNQKKIKERPLSDNRSLQEKKKKSNYMSVKDYLERKGKEHIRSKT</sequence>
<feature type="compositionally biased region" description="Basic and acidic residues" evidence="9">
    <location>
        <begin position="379"/>
        <end position="393"/>
    </location>
</feature>
<keyword evidence="7" id="KW-0539">Nucleus</keyword>
<dbReference type="Pfam" id="PF21797">
    <property type="entry name" value="CycT2-like_C"/>
    <property type="match status" value="1"/>
</dbReference>
<comment type="similarity">
    <text evidence="2">Belongs to the cyclin family. Cyclin C subfamily.</text>
</comment>
<comment type="subcellular location">
    <subcellularLocation>
        <location evidence="1">Nucleus</location>
    </subcellularLocation>
</comment>
<feature type="region of interest" description="Disordered" evidence="9">
    <location>
        <begin position="331"/>
        <end position="393"/>
    </location>
</feature>
<evidence type="ECO:0000313" key="12">
    <source>
        <dbReference type="Proteomes" id="UP001634394"/>
    </source>
</evidence>
<evidence type="ECO:0000256" key="7">
    <source>
        <dbReference type="ARBA" id="ARBA00023242"/>
    </source>
</evidence>
<evidence type="ECO:0000256" key="1">
    <source>
        <dbReference type="ARBA" id="ARBA00004123"/>
    </source>
</evidence>
<reference evidence="11 12" key="1">
    <citation type="submission" date="2024-11" db="EMBL/GenBank/DDBJ databases">
        <title>Chromosome-level genome assembly of the freshwater bivalve Anodonta woodiana.</title>
        <authorList>
            <person name="Chen X."/>
        </authorList>
    </citation>
    <scope>NUCLEOTIDE SEQUENCE [LARGE SCALE GENOMIC DNA]</scope>
    <source>
        <strain evidence="11">MN2024</strain>
        <tissue evidence="11">Gills</tissue>
    </source>
</reference>
<keyword evidence="3" id="KW-0597">Phosphoprotein</keyword>
<proteinExistence type="inferred from homology"/>
<dbReference type="InterPro" id="IPR006671">
    <property type="entry name" value="Cyclin_N"/>
</dbReference>
<keyword evidence="5 8" id="KW-0195">Cyclin</keyword>
<dbReference type="SUPFAM" id="SSF47954">
    <property type="entry name" value="Cyclin-like"/>
    <property type="match status" value="2"/>
</dbReference>